<feature type="transmembrane region" description="Helical" evidence="5">
    <location>
        <begin position="123"/>
        <end position="144"/>
    </location>
</feature>
<dbReference type="PANTHER" id="PTHR43759:SF1">
    <property type="entry name" value="GLUCOSE IMPORT SYSTEM PERMEASE PROTEIN GLCT"/>
    <property type="match status" value="1"/>
</dbReference>
<feature type="transmembrane region" description="Helical" evidence="5">
    <location>
        <begin position="180"/>
        <end position="202"/>
    </location>
</feature>
<sequence>MENLSEAQFAYLLLTPALALLAAIALWPLLSTFRMSLFADNLAGRLGGFVGVENYVALLTGQKNALLPADFVPTALTVEAFFNSALTVTLIFTVASVFFETIFGFAQALVLNQDFFGRRWARLAIIIPWAVPIVVQGMIFFLMFQPGTGFLIGGEGNQTILQTLGPFGLAPFSSTIDSTIIIIVADIWKTTAFMALLILAGLQSIDRNLYDVARVSGASPWQRFKYITLPMVLPTVFVAMLFRTIQAMRVYGVIETVSGCETVPSLSCLVIRSFDNNLFATSATIAFVTAAIIGVFVSVYIVGYAREEMA</sequence>
<name>A0ABD5VB95_9EURY</name>
<dbReference type="Pfam" id="PF00528">
    <property type="entry name" value="BPD_transp_1"/>
    <property type="match status" value="1"/>
</dbReference>
<proteinExistence type="inferred from homology"/>
<comment type="caution">
    <text evidence="7">The sequence shown here is derived from an EMBL/GenBank/DDBJ whole genome shotgun (WGS) entry which is preliminary data.</text>
</comment>
<evidence type="ECO:0000256" key="3">
    <source>
        <dbReference type="ARBA" id="ARBA00022989"/>
    </source>
</evidence>
<evidence type="ECO:0000256" key="1">
    <source>
        <dbReference type="ARBA" id="ARBA00004141"/>
    </source>
</evidence>
<dbReference type="CDD" id="cd06261">
    <property type="entry name" value="TM_PBP2"/>
    <property type="match status" value="1"/>
</dbReference>
<dbReference type="AlphaFoldDB" id="A0ABD5VB95"/>
<dbReference type="PANTHER" id="PTHR43759">
    <property type="entry name" value="TREHALOSE TRANSPORT SYSTEM PERMEASE PROTEIN SUGA"/>
    <property type="match status" value="1"/>
</dbReference>
<dbReference type="RefSeq" id="WP_379762025.1">
    <property type="nucleotide sequence ID" value="NZ_JAZAQL010000001.1"/>
</dbReference>
<dbReference type="SUPFAM" id="SSF161098">
    <property type="entry name" value="MetI-like"/>
    <property type="match status" value="1"/>
</dbReference>
<keyword evidence="4 5" id="KW-0472">Membrane</keyword>
<dbReference type="Proteomes" id="UP001596395">
    <property type="component" value="Unassembled WGS sequence"/>
</dbReference>
<dbReference type="InterPro" id="IPR000515">
    <property type="entry name" value="MetI-like"/>
</dbReference>
<keyword evidence="8" id="KW-1185">Reference proteome</keyword>
<feature type="transmembrane region" description="Helical" evidence="5">
    <location>
        <begin position="85"/>
        <end position="111"/>
    </location>
</feature>
<feature type="transmembrane region" description="Helical" evidence="5">
    <location>
        <begin position="9"/>
        <end position="30"/>
    </location>
</feature>
<accession>A0ABD5VB95</accession>
<protein>
    <submittedName>
        <fullName evidence="7">Carbohydrate ABC transporter permease</fullName>
    </submittedName>
</protein>
<dbReference type="InterPro" id="IPR052730">
    <property type="entry name" value="Sugar_ABC_transporter"/>
</dbReference>
<evidence type="ECO:0000259" key="6">
    <source>
        <dbReference type="PROSITE" id="PS50928"/>
    </source>
</evidence>
<feature type="transmembrane region" description="Helical" evidence="5">
    <location>
        <begin position="223"/>
        <end position="242"/>
    </location>
</feature>
<evidence type="ECO:0000256" key="4">
    <source>
        <dbReference type="ARBA" id="ARBA00023136"/>
    </source>
</evidence>
<feature type="domain" description="ABC transmembrane type-1" evidence="6">
    <location>
        <begin position="86"/>
        <end position="297"/>
    </location>
</feature>
<feature type="transmembrane region" description="Helical" evidence="5">
    <location>
        <begin position="279"/>
        <end position="302"/>
    </location>
</feature>
<keyword evidence="5" id="KW-0813">Transport</keyword>
<organism evidence="7 8">
    <name type="scientific">Halorubellus litoreus</name>
    <dbReference type="NCBI Taxonomy" id="755308"/>
    <lineage>
        <taxon>Archaea</taxon>
        <taxon>Methanobacteriati</taxon>
        <taxon>Methanobacteriota</taxon>
        <taxon>Stenosarchaea group</taxon>
        <taxon>Halobacteria</taxon>
        <taxon>Halobacteriales</taxon>
        <taxon>Halorubellaceae</taxon>
        <taxon>Halorubellus</taxon>
    </lineage>
</organism>
<dbReference type="Gene3D" id="1.10.3720.10">
    <property type="entry name" value="MetI-like"/>
    <property type="match status" value="1"/>
</dbReference>
<dbReference type="InterPro" id="IPR035906">
    <property type="entry name" value="MetI-like_sf"/>
</dbReference>
<keyword evidence="3 5" id="KW-1133">Transmembrane helix</keyword>
<keyword evidence="2 5" id="KW-0812">Transmembrane</keyword>
<comment type="subcellular location">
    <subcellularLocation>
        <location evidence="5">Cell membrane</location>
        <topology evidence="5">Multi-pass membrane protein</topology>
    </subcellularLocation>
    <subcellularLocation>
        <location evidence="1">Membrane</location>
        <topology evidence="1">Multi-pass membrane protein</topology>
    </subcellularLocation>
</comment>
<evidence type="ECO:0000256" key="5">
    <source>
        <dbReference type="RuleBase" id="RU363032"/>
    </source>
</evidence>
<evidence type="ECO:0000256" key="2">
    <source>
        <dbReference type="ARBA" id="ARBA00022692"/>
    </source>
</evidence>
<dbReference type="GO" id="GO:0005886">
    <property type="term" value="C:plasma membrane"/>
    <property type="evidence" value="ECO:0007669"/>
    <property type="project" value="UniProtKB-SubCell"/>
</dbReference>
<comment type="similarity">
    <text evidence="5">Belongs to the binding-protein-dependent transport system permease family.</text>
</comment>
<reference evidence="7 8" key="1">
    <citation type="journal article" date="2019" name="Int. J. Syst. Evol. Microbiol.">
        <title>The Global Catalogue of Microorganisms (GCM) 10K type strain sequencing project: providing services to taxonomists for standard genome sequencing and annotation.</title>
        <authorList>
            <consortium name="The Broad Institute Genomics Platform"/>
            <consortium name="The Broad Institute Genome Sequencing Center for Infectious Disease"/>
            <person name="Wu L."/>
            <person name="Ma J."/>
        </authorList>
    </citation>
    <scope>NUCLEOTIDE SEQUENCE [LARGE SCALE GENOMIC DNA]</scope>
    <source>
        <strain evidence="7 8">GX26</strain>
    </source>
</reference>
<evidence type="ECO:0000313" key="7">
    <source>
        <dbReference type="EMBL" id="MFC6952672.1"/>
    </source>
</evidence>
<dbReference type="EMBL" id="JBHSXN010000001">
    <property type="protein sequence ID" value="MFC6952672.1"/>
    <property type="molecule type" value="Genomic_DNA"/>
</dbReference>
<gene>
    <name evidence="7" type="ORF">ACFQGB_07320</name>
</gene>
<dbReference type="PROSITE" id="PS50928">
    <property type="entry name" value="ABC_TM1"/>
    <property type="match status" value="1"/>
</dbReference>
<evidence type="ECO:0000313" key="8">
    <source>
        <dbReference type="Proteomes" id="UP001596395"/>
    </source>
</evidence>